<accession>A0A078B7J1</accession>
<sequence length="552" mass="63697">MPQTEGTEHALNETRYFQNENNKQENTGLVVDDQQKMQQFEENLNDQINRTLQKASRAFEIKLKAKRRRQKTQSFEDQEKAINKQLKIIDTIVAVIAIIIGVVTYNEGEIALDIANQNIMKQIQSVNTASQIVITNVTSWYQDVFYVSNGDTDRYRMAIVIFTFILDSLILIRYQRQLKRLKILRLIPPKTGCWKAGLVPKLVAELTICSTISPPGVNFTFSGTLDGGTYNYSFDAVMNIIALLKSYLIVRIYWHYCSWNTNSAKKTAKRHDHKIDLQFAIKSELKYRPFVMIGPFKNKDGQDQVNKFQPIMNSAWLTVITMTTVGYGDLYPSTFFGRFFGVMSFIIGNVLISLIVVVLSNETNFQPAEAKAYNTLKKEMAKDKAFGRAADVIRTSLRLYKSKIRRDGRSFSLRFVFYTELKSQIKLFKNVSKQAESHTLPAATLITNMKTKHQEDMETIKEAYDEGPQIAMRLESLQDRIDRMDRAMSRISNIERRLAFFFLDLNNKVYDQELKLKELQKEKEKLQAVNDINGNPSTKIKNHIQQIQQQNS</sequence>
<dbReference type="OrthoDB" id="433309at2759"/>
<evidence type="ECO:0000313" key="6">
    <source>
        <dbReference type="Proteomes" id="UP000039865"/>
    </source>
</evidence>
<dbReference type="GO" id="GO:0016020">
    <property type="term" value="C:membrane"/>
    <property type="evidence" value="ECO:0007669"/>
    <property type="project" value="InterPro"/>
</dbReference>
<feature type="transmembrane region" description="Helical" evidence="3">
    <location>
        <begin position="339"/>
        <end position="359"/>
    </location>
</feature>
<feature type="transmembrane region" description="Helical" evidence="3">
    <location>
        <begin position="155"/>
        <end position="174"/>
    </location>
</feature>
<keyword evidence="3" id="KW-0472">Membrane</keyword>
<keyword evidence="5" id="KW-0406">Ion transport</keyword>
<organism evidence="5 6">
    <name type="scientific">Stylonychia lemnae</name>
    <name type="common">Ciliate</name>
    <dbReference type="NCBI Taxonomy" id="5949"/>
    <lineage>
        <taxon>Eukaryota</taxon>
        <taxon>Sar</taxon>
        <taxon>Alveolata</taxon>
        <taxon>Ciliophora</taxon>
        <taxon>Intramacronucleata</taxon>
        <taxon>Spirotrichea</taxon>
        <taxon>Stichotrichia</taxon>
        <taxon>Sporadotrichida</taxon>
        <taxon>Oxytrichidae</taxon>
        <taxon>Stylonychinae</taxon>
        <taxon>Stylonychia</taxon>
    </lineage>
</organism>
<dbReference type="GO" id="GO:0016286">
    <property type="term" value="F:small conductance calcium-activated potassium channel activity"/>
    <property type="evidence" value="ECO:0007669"/>
    <property type="project" value="InterPro"/>
</dbReference>
<reference evidence="5 6" key="1">
    <citation type="submission" date="2014-06" db="EMBL/GenBank/DDBJ databases">
        <authorList>
            <person name="Swart Estienne"/>
        </authorList>
    </citation>
    <scope>NUCLEOTIDE SEQUENCE [LARGE SCALE GENOMIC DNA]</scope>
    <source>
        <strain evidence="5 6">130c</strain>
    </source>
</reference>
<proteinExistence type="predicted"/>
<dbReference type="InParanoid" id="A0A078B7J1"/>
<keyword evidence="3" id="KW-0812">Transmembrane</keyword>
<evidence type="ECO:0000256" key="3">
    <source>
        <dbReference type="SAM" id="Phobius"/>
    </source>
</evidence>
<keyword evidence="3" id="KW-1133">Transmembrane helix</keyword>
<evidence type="ECO:0000256" key="2">
    <source>
        <dbReference type="SAM" id="MobiDB-lite"/>
    </source>
</evidence>
<evidence type="ECO:0000256" key="1">
    <source>
        <dbReference type="SAM" id="Coils"/>
    </source>
</evidence>
<dbReference type="EMBL" id="CCKQ01017388">
    <property type="protein sequence ID" value="CDW89267.1"/>
    <property type="molecule type" value="Genomic_DNA"/>
</dbReference>
<feature type="domain" description="Potassium channel" evidence="4">
    <location>
        <begin position="311"/>
        <end position="359"/>
    </location>
</feature>
<protein>
    <submittedName>
        <fullName evidence="5">Small-conductance calcium-activated potassium channel protein</fullName>
    </submittedName>
</protein>
<dbReference type="PANTHER" id="PTHR10153">
    <property type="entry name" value="SMALL CONDUCTANCE CALCIUM-ACTIVATED POTASSIUM CHANNEL"/>
    <property type="match status" value="1"/>
</dbReference>
<keyword evidence="5" id="KW-0407">Ion channel</keyword>
<name>A0A078B7J1_STYLE</name>
<feature type="region of interest" description="Disordered" evidence="2">
    <location>
        <begin position="1"/>
        <end position="23"/>
    </location>
</feature>
<feature type="coiled-coil region" evidence="1">
    <location>
        <begin position="474"/>
        <end position="529"/>
    </location>
</feature>
<dbReference type="Gene3D" id="1.10.287.70">
    <property type="match status" value="1"/>
</dbReference>
<dbReference type="InterPro" id="IPR013099">
    <property type="entry name" value="K_chnl_dom"/>
</dbReference>
<keyword evidence="6" id="KW-1185">Reference proteome</keyword>
<dbReference type="AlphaFoldDB" id="A0A078B7J1"/>
<keyword evidence="1" id="KW-0175">Coiled coil</keyword>
<dbReference type="SUPFAM" id="SSF81324">
    <property type="entry name" value="Voltage-gated potassium channels"/>
    <property type="match status" value="1"/>
</dbReference>
<evidence type="ECO:0000259" key="4">
    <source>
        <dbReference type="Pfam" id="PF07885"/>
    </source>
</evidence>
<evidence type="ECO:0000313" key="5">
    <source>
        <dbReference type="EMBL" id="CDW89267.1"/>
    </source>
</evidence>
<dbReference type="Proteomes" id="UP000039865">
    <property type="component" value="Unassembled WGS sequence"/>
</dbReference>
<feature type="compositionally biased region" description="Basic and acidic residues" evidence="2">
    <location>
        <begin position="1"/>
        <end position="12"/>
    </location>
</feature>
<dbReference type="InterPro" id="IPR015449">
    <property type="entry name" value="K_chnl_Ca-activ_SK"/>
</dbReference>
<keyword evidence="5" id="KW-0813">Transport</keyword>
<dbReference type="Pfam" id="PF07885">
    <property type="entry name" value="Ion_trans_2"/>
    <property type="match status" value="1"/>
</dbReference>
<feature type="transmembrane region" description="Helical" evidence="3">
    <location>
        <begin position="88"/>
        <end position="105"/>
    </location>
</feature>
<gene>
    <name evidence="5" type="primary">Contig10566.g11281</name>
    <name evidence="5" type="ORF">STYLEM_18399</name>
</gene>